<dbReference type="Pfam" id="PF20446">
    <property type="entry name" value="ABC_N"/>
    <property type="match status" value="1"/>
</dbReference>
<evidence type="ECO:0000313" key="4">
    <source>
        <dbReference type="EMBL" id="GAA3026013.1"/>
    </source>
</evidence>
<dbReference type="EMBL" id="BAAAXQ010000077">
    <property type="protein sequence ID" value="GAA3026013.1"/>
    <property type="molecule type" value="Genomic_DNA"/>
</dbReference>
<dbReference type="InterPro" id="IPR019195">
    <property type="entry name" value="ABC_ATPase_put"/>
</dbReference>
<sequence length="571" mass="63762">MKNATTFDQMLNSLDGQKYGAYKRIKGRYQFENYQLSVDHIQVDPYAPPSKMRIIMDRKTAGIPHKWLDTQDKRIAVADFLTRTFEKAIQAISKKTKSEINRMIFIDHCGQEILQRTSVVINDNELEVRFEVGLPAAGRKIKGRTASYLFKKILPEIVEQSLLYQNLDQEVLKKQLTLMLDQSFIRAELAKRNLVAFVANGSILPRQSGVSDKPLKKAIPFESPANFEIQFTLPSGRTVTGMGLPAGITLIVGGGFHGKSTLLQALERGVYHHIPEDGRELVVTRPDAAKIRAEDGRNIEKVNISSFINHLPGGKDTRTFSTEDASGSTSQAANVMEALEAKSSLLLIDEDTSATNFMIRDGRMQKLIAPDKEPITPFTNKIRPLYETLGVSTILIVGGSGDYFDVADQVLMMDEYRLKDVTEAAKTIANSEGYRREKVSSEQFGDLPARIPLKKSFDKSGKEGRLKVKGKNTILYGREPIDISGLEQLVDNSQTNCIAEMIGFLQKQIIDEKVTLLQAVDKLYAYIEKKGIDAISPYSGHPGNLALPRKQELCAAINRYRGLKVKNETMD</sequence>
<dbReference type="PANTHER" id="PTHR38149">
    <property type="entry name" value="ATPASE"/>
    <property type="match status" value="1"/>
</dbReference>
<name>A0ABN3YD57_9ENTE</name>
<dbReference type="SUPFAM" id="SSF52540">
    <property type="entry name" value="P-loop containing nucleoside triphosphate hydrolases"/>
    <property type="match status" value="1"/>
</dbReference>
<feature type="domain" description="MRB1590-like C-terminal" evidence="3">
    <location>
        <begin position="466"/>
        <end position="566"/>
    </location>
</feature>
<dbReference type="InterPro" id="IPR046833">
    <property type="entry name" value="ABC_N"/>
</dbReference>
<dbReference type="Pfam" id="PF09818">
    <property type="entry name" value="ABC_ATPase"/>
    <property type="match status" value="1"/>
</dbReference>
<reference evidence="5" key="1">
    <citation type="journal article" date="2019" name="Int. J. Syst. Evol. Microbiol.">
        <title>The Global Catalogue of Microorganisms (GCM) 10K type strain sequencing project: providing services to taxonomists for standard genome sequencing and annotation.</title>
        <authorList>
            <consortium name="The Broad Institute Genomics Platform"/>
            <consortium name="The Broad Institute Genome Sequencing Center for Infectious Disease"/>
            <person name="Wu L."/>
            <person name="Ma J."/>
        </authorList>
    </citation>
    <scope>NUCLEOTIDE SEQUENCE [LARGE SCALE GENOMIC DNA]</scope>
    <source>
        <strain evidence="5">JCM 8736</strain>
    </source>
</reference>
<protein>
    <submittedName>
        <fullName evidence="4">ABC-ATPase domain-containing protein</fullName>
    </submittedName>
</protein>
<dbReference type="RefSeq" id="WP_068709070.1">
    <property type="nucleotide sequence ID" value="NZ_BAAAXQ010000077.1"/>
</dbReference>
<dbReference type="PANTHER" id="PTHR38149:SF1">
    <property type="entry name" value="ATPASE"/>
    <property type="match status" value="1"/>
</dbReference>
<evidence type="ECO:0000259" key="1">
    <source>
        <dbReference type="Pfam" id="PF09818"/>
    </source>
</evidence>
<feature type="domain" description="ATPase of the ABC class C-terminal" evidence="1">
    <location>
        <begin position="169"/>
        <end position="446"/>
    </location>
</feature>
<feature type="domain" description="ATPase of the ABC class N-terminal" evidence="2">
    <location>
        <begin position="7"/>
        <end position="164"/>
    </location>
</feature>
<evidence type="ECO:0000313" key="5">
    <source>
        <dbReference type="Proteomes" id="UP001501577"/>
    </source>
</evidence>
<dbReference type="Proteomes" id="UP001501577">
    <property type="component" value="Unassembled WGS sequence"/>
</dbReference>
<proteinExistence type="predicted"/>
<accession>A0ABN3YD57</accession>
<dbReference type="Gene3D" id="3.40.50.300">
    <property type="entry name" value="P-loop containing nucleotide triphosphate hydrolases"/>
    <property type="match status" value="1"/>
</dbReference>
<keyword evidence="5" id="KW-1185">Reference proteome</keyword>
<dbReference type="InterPro" id="IPR046834">
    <property type="entry name" value="ABC_ATPase_C"/>
</dbReference>
<dbReference type="InterPro" id="IPR049069">
    <property type="entry name" value="MRB1590-like_C"/>
</dbReference>
<comment type="caution">
    <text evidence="4">The sequence shown here is derived from an EMBL/GenBank/DDBJ whole genome shotgun (WGS) entry which is preliminary data.</text>
</comment>
<gene>
    <name evidence="4" type="ORF">GCM10019998_23130</name>
</gene>
<evidence type="ECO:0000259" key="3">
    <source>
        <dbReference type="Pfam" id="PF21117"/>
    </source>
</evidence>
<dbReference type="InterPro" id="IPR027417">
    <property type="entry name" value="P-loop_NTPase"/>
</dbReference>
<evidence type="ECO:0000259" key="2">
    <source>
        <dbReference type="Pfam" id="PF20446"/>
    </source>
</evidence>
<dbReference type="Pfam" id="PF21117">
    <property type="entry name" value="MRB1590_C"/>
    <property type="match status" value="1"/>
</dbReference>
<organism evidence="4 5">
    <name type="scientific">Tetragenococcus solitarius</name>
    <dbReference type="NCBI Taxonomy" id="71453"/>
    <lineage>
        <taxon>Bacteria</taxon>
        <taxon>Bacillati</taxon>
        <taxon>Bacillota</taxon>
        <taxon>Bacilli</taxon>
        <taxon>Lactobacillales</taxon>
        <taxon>Enterococcaceae</taxon>
        <taxon>Tetragenococcus</taxon>
    </lineage>
</organism>